<name>A0ACA9PNH5_9GLOM</name>
<evidence type="ECO:0000313" key="1">
    <source>
        <dbReference type="EMBL" id="CAG8714372.1"/>
    </source>
</evidence>
<comment type="caution">
    <text evidence="1">The sequence shown here is derived from an EMBL/GenBank/DDBJ whole genome shotgun (WGS) entry which is preliminary data.</text>
</comment>
<dbReference type="Proteomes" id="UP000789920">
    <property type="component" value="Unassembled WGS sequence"/>
</dbReference>
<evidence type="ECO:0000313" key="2">
    <source>
        <dbReference type="Proteomes" id="UP000789920"/>
    </source>
</evidence>
<accession>A0ACA9PNH5</accession>
<sequence length="211" mass="25450">MLQVHKHKIDLDNLDFNRSYTLEEFEYINEQLKTCTLIVDREPVNLFELDEKGHLIAIPQTPYYREKFVFEISGQFRNWILSSRNEDGDIGNDINNSKFVYLDEKIKNEYFVEGTSVQLCWLIDPQNKRIYTYKRGRRRQEHGWKDINRENILSNFTLDIEMVNDVLSQTFSETSENENDLEINCPECDETFTERLFFMKHYEKQHARKKQ</sequence>
<organism evidence="1 2">
    <name type="scientific">Racocetra persica</name>
    <dbReference type="NCBI Taxonomy" id="160502"/>
    <lineage>
        <taxon>Eukaryota</taxon>
        <taxon>Fungi</taxon>
        <taxon>Fungi incertae sedis</taxon>
        <taxon>Mucoromycota</taxon>
        <taxon>Glomeromycotina</taxon>
        <taxon>Glomeromycetes</taxon>
        <taxon>Diversisporales</taxon>
        <taxon>Gigasporaceae</taxon>
        <taxon>Racocetra</taxon>
    </lineage>
</organism>
<dbReference type="EMBL" id="CAJVQC010021640">
    <property type="protein sequence ID" value="CAG8714372.1"/>
    <property type="molecule type" value="Genomic_DNA"/>
</dbReference>
<gene>
    <name evidence="1" type="ORF">RPERSI_LOCUS10776</name>
</gene>
<keyword evidence="2" id="KW-1185">Reference proteome</keyword>
<proteinExistence type="predicted"/>
<reference evidence="1" key="1">
    <citation type="submission" date="2021-06" db="EMBL/GenBank/DDBJ databases">
        <authorList>
            <person name="Kallberg Y."/>
            <person name="Tangrot J."/>
            <person name="Rosling A."/>
        </authorList>
    </citation>
    <scope>NUCLEOTIDE SEQUENCE</scope>
    <source>
        <strain evidence="1">MA461A</strain>
    </source>
</reference>
<feature type="non-terminal residue" evidence="1">
    <location>
        <position position="211"/>
    </location>
</feature>
<protein>
    <submittedName>
        <fullName evidence="1">5619_t:CDS:1</fullName>
    </submittedName>
</protein>